<dbReference type="RefSeq" id="WP_038188526.1">
    <property type="nucleotide sequence ID" value="NZ_JRWP01000004.1"/>
</dbReference>
<dbReference type="Pfam" id="PF07972">
    <property type="entry name" value="Flavodoxin_NdrI"/>
    <property type="match status" value="1"/>
</dbReference>
<evidence type="ECO:0000313" key="5">
    <source>
        <dbReference type="Proteomes" id="UP000030451"/>
    </source>
</evidence>
<evidence type="ECO:0000256" key="2">
    <source>
        <dbReference type="ARBA" id="ARBA00009942"/>
    </source>
</evidence>
<dbReference type="PIRSF" id="PIRSF005087">
    <property type="entry name" value="NrdI"/>
    <property type="match status" value="1"/>
</dbReference>
<comment type="caution">
    <text evidence="4">The sequence shown here is derived from an EMBL/GenBank/DDBJ whole genome shotgun (WGS) entry which is preliminary data.</text>
</comment>
<dbReference type="HAMAP" id="MF_00128">
    <property type="entry name" value="NrdI"/>
    <property type="match status" value="1"/>
</dbReference>
<protein>
    <recommendedName>
        <fullName evidence="3">Protein NrdI</fullName>
    </recommendedName>
</protein>
<dbReference type="SUPFAM" id="SSF52218">
    <property type="entry name" value="Flavoproteins"/>
    <property type="match status" value="1"/>
</dbReference>
<dbReference type="InterPro" id="IPR004465">
    <property type="entry name" value="RNR_NrdI"/>
</dbReference>
<dbReference type="NCBIfam" id="TIGR00333">
    <property type="entry name" value="nrdI"/>
    <property type="match status" value="1"/>
</dbReference>
<comment type="function">
    <text evidence="1 3">Probably involved in ribonucleotide reductase function.</text>
</comment>
<dbReference type="AlphaFoldDB" id="A0A0A5I336"/>
<evidence type="ECO:0000256" key="3">
    <source>
        <dbReference type="HAMAP-Rule" id="MF_00128"/>
    </source>
</evidence>
<dbReference type="InterPro" id="IPR029039">
    <property type="entry name" value="Flavoprotein-like_sf"/>
</dbReference>
<comment type="similarity">
    <text evidence="2 3">Belongs to the NrdI family.</text>
</comment>
<sequence length="132" mass="14675">MIVYYSSASGNTQRFVERLEVDSIRLPINADEPMPILDQPYVLVCPTYADGEGRGAVPKSVIKVLNHAENRAHLKGVIASGNRNFGELFAQAGNIIAHKCQVPVLYRFELSGTQHDIQAVQQGLEQFWKQHG</sequence>
<dbReference type="Proteomes" id="UP000030451">
    <property type="component" value="Unassembled WGS sequence"/>
</dbReference>
<dbReference type="PANTHER" id="PTHR37297:SF1">
    <property type="entry name" value="PROTEIN NRDI"/>
    <property type="match status" value="1"/>
</dbReference>
<dbReference type="PANTHER" id="PTHR37297">
    <property type="entry name" value="PROTEIN NRDI"/>
    <property type="match status" value="1"/>
</dbReference>
<organism evidence="4 5">
    <name type="scientific">Photobacterium sp. (strain ATCC 43367)</name>
    <dbReference type="NCBI Taxonomy" id="379097"/>
    <lineage>
        <taxon>Bacteria</taxon>
        <taxon>Pseudomonadati</taxon>
        <taxon>Pseudomonadota</taxon>
        <taxon>Gammaproteobacteria</taxon>
        <taxon>Vibrionales</taxon>
        <taxon>Vibrionaceae</taxon>
        <taxon>Vibrio</taxon>
        <taxon>Vibrio oreintalis group</taxon>
    </lineage>
</organism>
<dbReference type="EMBL" id="JRWP01000004">
    <property type="protein sequence ID" value="KGY10241.1"/>
    <property type="molecule type" value="Genomic_DNA"/>
</dbReference>
<proteinExistence type="inferred from homology"/>
<name>A0A0A5I336_PHOS4</name>
<reference evidence="4 5" key="1">
    <citation type="submission" date="2014-10" db="EMBL/GenBank/DDBJ databases">
        <title>Genome sequencing of Vibrio sinaloensis T08.</title>
        <authorList>
            <person name="Chan K.-G."/>
            <person name="Mohamad N.I."/>
        </authorList>
    </citation>
    <scope>NUCLEOTIDE SEQUENCE [LARGE SCALE GENOMIC DNA]</scope>
    <source>
        <strain evidence="4 5">T08</strain>
    </source>
</reference>
<accession>A0A0A5I336</accession>
<dbReference type="GO" id="GO:0010181">
    <property type="term" value="F:FMN binding"/>
    <property type="evidence" value="ECO:0007669"/>
    <property type="project" value="InterPro"/>
</dbReference>
<gene>
    <name evidence="3" type="primary">nrdI</name>
    <name evidence="4" type="ORF">NM06_04845</name>
</gene>
<evidence type="ECO:0000256" key="1">
    <source>
        <dbReference type="ARBA" id="ARBA00003999"/>
    </source>
</evidence>
<dbReference type="Gene3D" id="3.40.50.360">
    <property type="match status" value="1"/>
</dbReference>
<dbReference type="STRING" id="379097.SE23_05580"/>
<dbReference type="InterPro" id="IPR020852">
    <property type="entry name" value="RNR_Ib_NrdI_bac"/>
</dbReference>
<evidence type="ECO:0000313" key="4">
    <source>
        <dbReference type="EMBL" id="KGY10241.1"/>
    </source>
</evidence>
<dbReference type="OrthoDB" id="350535at2"/>